<keyword evidence="1" id="KW-1133">Transmembrane helix</keyword>
<comment type="caution">
    <text evidence="2">The sequence shown here is derived from an EMBL/GenBank/DDBJ whole genome shotgun (WGS) entry which is preliminary data.</text>
</comment>
<feature type="transmembrane region" description="Helical" evidence="1">
    <location>
        <begin position="49"/>
        <end position="69"/>
    </location>
</feature>
<keyword evidence="1" id="KW-0472">Membrane</keyword>
<dbReference type="EMBL" id="BRXY01000123">
    <property type="protein sequence ID" value="GMH68288.1"/>
    <property type="molecule type" value="Genomic_DNA"/>
</dbReference>
<feature type="transmembrane region" description="Helical" evidence="1">
    <location>
        <begin position="183"/>
        <end position="203"/>
    </location>
</feature>
<feature type="transmembrane region" description="Helical" evidence="1">
    <location>
        <begin position="140"/>
        <end position="163"/>
    </location>
</feature>
<sequence>MSYAEITTIVSNVRLNECARISNIMSSSRWSQSPIFHPLAPTSADPSSAAQLSLILAPLSGAFVILRLFSSPLKPNFNLFVGWILTGIALTTYNLMVRGNAMMGLFTLSSVFWAWLPLTLNFKHLLAKFTILGDDDVGKYLYNLIVSGLPACVPIFYLTLQSLLCVNTVDLSTTSYYGSCSGVSYPVFSICLFCLGGVVRKVCLQPLSKDVKIKDLINLNFKRSVKAAGCFTTISFLTNVALFTSISDYRGKVTGVQMVQGGVANISLLFALIIELRRVRSEDVRVNESSRNSVHGMGGQGFL</sequence>
<name>A0A9W7AFK5_9STRA</name>
<dbReference type="Proteomes" id="UP001165085">
    <property type="component" value="Unassembled WGS sequence"/>
</dbReference>
<organism evidence="2 3">
    <name type="scientific">Triparma strigata</name>
    <dbReference type="NCBI Taxonomy" id="1606541"/>
    <lineage>
        <taxon>Eukaryota</taxon>
        <taxon>Sar</taxon>
        <taxon>Stramenopiles</taxon>
        <taxon>Ochrophyta</taxon>
        <taxon>Bolidophyceae</taxon>
        <taxon>Parmales</taxon>
        <taxon>Triparmaceae</taxon>
        <taxon>Triparma</taxon>
    </lineage>
</organism>
<accession>A0A9W7AFK5</accession>
<feature type="transmembrane region" description="Helical" evidence="1">
    <location>
        <begin position="258"/>
        <end position="276"/>
    </location>
</feature>
<evidence type="ECO:0000313" key="2">
    <source>
        <dbReference type="EMBL" id="GMH68288.1"/>
    </source>
</evidence>
<proteinExistence type="predicted"/>
<evidence type="ECO:0000256" key="1">
    <source>
        <dbReference type="SAM" id="Phobius"/>
    </source>
</evidence>
<feature type="transmembrane region" description="Helical" evidence="1">
    <location>
        <begin position="76"/>
        <end position="95"/>
    </location>
</feature>
<keyword evidence="3" id="KW-1185">Reference proteome</keyword>
<gene>
    <name evidence="2" type="ORF">TrST_g5444</name>
</gene>
<reference evidence="3" key="1">
    <citation type="journal article" date="2023" name="Commun. Biol.">
        <title>Genome analysis of Parmales, the sister group of diatoms, reveals the evolutionary specialization of diatoms from phago-mixotrophs to photoautotrophs.</title>
        <authorList>
            <person name="Ban H."/>
            <person name="Sato S."/>
            <person name="Yoshikawa S."/>
            <person name="Yamada K."/>
            <person name="Nakamura Y."/>
            <person name="Ichinomiya M."/>
            <person name="Sato N."/>
            <person name="Blanc-Mathieu R."/>
            <person name="Endo H."/>
            <person name="Kuwata A."/>
            <person name="Ogata H."/>
        </authorList>
    </citation>
    <scope>NUCLEOTIDE SEQUENCE [LARGE SCALE GENOMIC DNA]</scope>
    <source>
        <strain evidence="3">NIES 3701</strain>
    </source>
</reference>
<evidence type="ECO:0000313" key="3">
    <source>
        <dbReference type="Proteomes" id="UP001165085"/>
    </source>
</evidence>
<keyword evidence="1" id="KW-0812">Transmembrane</keyword>
<feature type="transmembrane region" description="Helical" evidence="1">
    <location>
        <begin position="224"/>
        <end position="246"/>
    </location>
</feature>
<dbReference type="AlphaFoldDB" id="A0A9W7AFK5"/>
<protein>
    <submittedName>
        <fullName evidence="2">Uncharacterized protein</fullName>
    </submittedName>
</protein>